<dbReference type="RefSeq" id="WP_154076350.1">
    <property type="nucleotide sequence ID" value="NZ_CP045929.1"/>
</dbReference>
<dbReference type="InterPro" id="IPR041583">
    <property type="entry name" value="TetR_C_31"/>
</dbReference>
<dbReference type="AlphaFoldDB" id="A0A5Q3QG15"/>
<evidence type="ECO:0000313" key="4">
    <source>
        <dbReference type="EMBL" id="QGK69757.1"/>
    </source>
</evidence>
<reference evidence="5" key="1">
    <citation type="submission" date="2019-11" db="EMBL/GenBank/DDBJ databases">
        <title>The complete genome sequence of Saccharopolyspora sp. E2A.</title>
        <authorList>
            <person name="Zhang G."/>
        </authorList>
    </citation>
    <scope>NUCLEOTIDE SEQUENCE [LARGE SCALE GENOMIC DNA]</scope>
    <source>
        <strain evidence="5">E2A</strain>
    </source>
</reference>
<protein>
    <submittedName>
        <fullName evidence="4">TetR family transcriptional regulator</fullName>
    </submittedName>
</protein>
<dbReference type="PROSITE" id="PS50977">
    <property type="entry name" value="HTH_TETR_2"/>
    <property type="match status" value="1"/>
</dbReference>
<name>A0A5Q3QG15_9PSEU</name>
<organism evidence="4 5">
    <name type="scientific">Allosaccharopolyspora coralli</name>
    <dbReference type="NCBI Taxonomy" id="2665642"/>
    <lineage>
        <taxon>Bacteria</taxon>
        <taxon>Bacillati</taxon>
        <taxon>Actinomycetota</taxon>
        <taxon>Actinomycetes</taxon>
        <taxon>Pseudonocardiales</taxon>
        <taxon>Pseudonocardiaceae</taxon>
        <taxon>Allosaccharopolyspora</taxon>
    </lineage>
</organism>
<dbReference type="InterPro" id="IPR001647">
    <property type="entry name" value="HTH_TetR"/>
</dbReference>
<evidence type="ECO:0000313" key="5">
    <source>
        <dbReference type="Proteomes" id="UP000371041"/>
    </source>
</evidence>
<proteinExistence type="predicted"/>
<keyword evidence="1 2" id="KW-0238">DNA-binding</keyword>
<dbReference type="Pfam" id="PF17940">
    <property type="entry name" value="TetR_C_31"/>
    <property type="match status" value="1"/>
</dbReference>
<gene>
    <name evidence="4" type="ORF">GIY23_09705</name>
</gene>
<sequence>MPNRGNRRELLADAAIEVLAREGGRGLTHRAVDREAEVPQGTTKNYWPNRESVFVAVAHRVSQQHVEAMDLVREHAPEGLAVEHVASWYAAMLRRTGSAGRAHFLALFELHLEGVRRPEIRDALGEMVLANTASARYLHDAVGVELSHRGAGLLDAGMLGAAMSMLSLPESVLDEIGFDDPDAVSAALLDAATGTAAGSAARCAG</sequence>
<accession>A0A5Q3QG15</accession>
<dbReference type="Proteomes" id="UP000371041">
    <property type="component" value="Chromosome"/>
</dbReference>
<feature type="domain" description="HTH tetR-type" evidence="3">
    <location>
        <begin position="5"/>
        <end position="65"/>
    </location>
</feature>
<feature type="DNA-binding region" description="H-T-H motif" evidence="2">
    <location>
        <begin position="28"/>
        <end position="47"/>
    </location>
</feature>
<evidence type="ECO:0000256" key="1">
    <source>
        <dbReference type="ARBA" id="ARBA00023125"/>
    </source>
</evidence>
<evidence type="ECO:0000259" key="3">
    <source>
        <dbReference type="PROSITE" id="PS50977"/>
    </source>
</evidence>
<keyword evidence="5" id="KW-1185">Reference proteome</keyword>
<dbReference type="SUPFAM" id="SSF46689">
    <property type="entry name" value="Homeodomain-like"/>
    <property type="match status" value="1"/>
</dbReference>
<dbReference type="Gene3D" id="1.10.357.10">
    <property type="entry name" value="Tetracycline Repressor, domain 2"/>
    <property type="match status" value="1"/>
</dbReference>
<dbReference type="GO" id="GO:0003677">
    <property type="term" value="F:DNA binding"/>
    <property type="evidence" value="ECO:0007669"/>
    <property type="project" value="UniProtKB-UniRule"/>
</dbReference>
<dbReference type="InterPro" id="IPR009057">
    <property type="entry name" value="Homeodomain-like_sf"/>
</dbReference>
<dbReference type="EMBL" id="CP045929">
    <property type="protein sequence ID" value="QGK69757.1"/>
    <property type="molecule type" value="Genomic_DNA"/>
</dbReference>
<evidence type="ECO:0000256" key="2">
    <source>
        <dbReference type="PROSITE-ProRule" id="PRU00335"/>
    </source>
</evidence>
<dbReference type="KEGG" id="sace:GIY23_09705"/>